<accession>A0A9P5BF46</accession>
<reference evidence="1" key="1">
    <citation type="submission" date="2020-01" db="EMBL/GenBank/DDBJ databases">
        <title>Identification and distribution of gene clusters putatively required for synthesis of sphingolipid metabolism inhibitors in phylogenetically diverse species of the filamentous fungus Fusarium.</title>
        <authorList>
            <person name="Kim H.-S."/>
            <person name="Busman M."/>
            <person name="Brown D.W."/>
            <person name="Divon H."/>
            <person name="Uhlig S."/>
            <person name="Proctor R.H."/>
        </authorList>
    </citation>
    <scope>NUCLEOTIDE SEQUENCE</scope>
    <source>
        <strain evidence="1">NRRL 31653</strain>
    </source>
</reference>
<sequence>MASDILKLLNHLSIKDPVHIHLSSGENAPFPETQVHEDAWRIHGVQHFHFCVHQVLDLPEALVSGREKIYLGQFYDK</sequence>
<evidence type="ECO:0000313" key="2">
    <source>
        <dbReference type="Proteomes" id="UP000737391"/>
    </source>
</evidence>
<protein>
    <submittedName>
        <fullName evidence="1">Haloacetate dehalogenase H-1</fullName>
    </submittedName>
</protein>
<comment type="caution">
    <text evidence="1">The sequence shown here is derived from an EMBL/GenBank/DDBJ whole genome shotgun (WGS) entry which is preliminary data.</text>
</comment>
<proteinExistence type="predicted"/>
<keyword evidence="2" id="KW-1185">Reference proteome</keyword>
<evidence type="ECO:0000313" key="1">
    <source>
        <dbReference type="EMBL" id="KAF4500909.1"/>
    </source>
</evidence>
<dbReference type="AlphaFoldDB" id="A0A9P5BF46"/>
<gene>
    <name evidence="1" type="ORF">FAGAP_2876</name>
</gene>
<name>A0A9P5BF46_9HYPO</name>
<organism evidence="1 2">
    <name type="scientific">Fusarium agapanthi</name>
    <dbReference type="NCBI Taxonomy" id="1803897"/>
    <lineage>
        <taxon>Eukaryota</taxon>
        <taxon>Fungi</taxon>
        <taxon>Dikarya</taxon>
        <taxon>Ascomycota</taxon>
        <taxon>Pezizomycotina</taxon>
        <taxon>Sordariomycetes</taxon>
        <taxon>Hypocreomycetidae</taxon>
        <taxon>Hypocreales</taxon>
        <taxon>Nectriaceae</taxon>
        <taxon>Fusarium</taxon>
        <taxon>Fusarium fujikuroi species complex</taxon>
    </lineage>
</organism>
<dbReference type="EMBL" id="LUFC02000164">
    <property type="protein sequence ID" value="KAF4500909.1"/>
    <property type="molecule type" value="Genomic_DNA"/>
</dbReference>
<dbReference type="OrthoDB" id="408373at2759"/>
<dbReference type="Proteomes" id="UP000737391">
    <property type="component" value="Unassembled WGS sequence"/>
</dbReference>